<comment type="function">
    <text evidence="1">Neddylation of cullins play an essential role in the regulation of SCF-type complexes activity.</text>
</comment>
<reference evidence="2 3" key="1">
    <citation type="submission" date="2024-01" db="EMBL/GenBank/DDBJ databases">
        <title>The genomes of 5 underutilized Papilionoideae crops provide insights into root nodulation and disease resistance.</title>
        <authorList>
            <person name="Yuan L."/>
        </authorList>
    </citation>
    <scope>NUCLEOTIDE SEQUENCE [LARGE SCALE GENOMIC DNA]</scope>
    <source>
        <strain evidence="2">LY-2023</strain>
        <tissue evidence="2">Leaf</tissue>
    </source>
</reference>
<proteinExistence type="predicted"/>
<dbReference type="EMBL" id="JAYKXN010000008">
    <property type="protein sequence ID" value="KAK7265131.1"/>
    <property type="molecule type" value="Genomic_DNA"/>
</dbReference>
<dbReference type="GO" id="GO:0032182">
    <property type="term" value="F:ubiquitin-like protein binding"/>
    <property type="evidence" value="ECO:0007669"/>
    <property type="project" value="TreeGrafter"/>
</dbReference>
<keyword evidence="3" id="KW-1185">Reference proteome</keyword>
<dbReference type="GO" id="GO:0045116">
    <property type="term" value="P:protein neddylation"/>
    <property type="evidence" value="ECO:0007669"/>
    <property type="project" value="TreeGrafter"/>
</dbReference>
<dbReference type="GO" id="GO:0097602">
    <property type="term" value="F:cullin family protein binding"/>
    <property type="evidence" value="ECO:0007669"/>
    <property type="project" value="TreeGrafter"/>
</dbReference>
<comment type="caution">
    <text evidence="2">The sequence shown here is derived from an EMBL/GenBank/DDBJ whole genome shotgun (WGS) entry which is preliminary data.</text>
</comment>
<sequence>MVAFLNFHPSAQGYAVGLVLVSPEGIEALCKDVNVEHTDVRMLILAWKLKAEKQGYFSKVMEPDCFEDFYSYAFQYCLTGKISIGCL</sequence>
<dbReference type="Proteomes" id="UP001359559">
    <property type="component" value="Unassembled WGS sequence"/>
</dbReference>
<name>A0AAN9EXI2_CLITE</name>
<dbReference type="InterPro" id="IPR014764">
    <property type="entry name" value="DCN-prot"/>
</dbReference>
<dbReference type="PANTHER" id="PTHR12281:SF33">
    <property type="entry name" value="DEFECTIVE IN CULLIN NEDDYLATION PROTEIN"/>
    <property type="match status" value="1"/>
</dbReference>
<organism evidence="2 3">
    <name type="scientific">Clitoria ternatea</name>
    <name type="common">Butterfly pea</name>
    <dbReference type="NCBI Taxonomy" id="43366"/>
    <lineage>
        <taxon>Eukaryota</taxon>
        <taxon>Viridiplantae</taxon>
        <taxon>Streptophyta</taxon>
        <taxon>Embryophyta</taxon>
        <taxon>Tracheophyta</taxon>
        <taxon>Spermatophyta</taxon>
        <taxon>Magnoliopsida</taxon>
        <taxon>eudicotyledons</taxon>
        <taxon>Gunneridae</taxon>
        <taxon>Pentapetalae</taxon>
        <taxon>rosids</taxon>
        <taxon>fabids</taxon>
        <taxon>Fabales</taxon>
        <taxon>Fabaceae</taxon>
        <taxon>Papilionoideae</taxon>
        <taxon>50 kb inversion clade</taxon>
        <taxon>NPAAA clade</taxon>
        <taxon>indigoferoid/millettioid clade</taxon>
        <taxon>Phaseoleae</taxon>
        <taxon>Clitoria</taxon>
    </lineage>
</organism>
<dbReference type="Gene3D" id="1.10.238.10">
    <property type="entry name" value="EF-hand"/>
    <property type="match status" value="1"/>
</dbReference>
<gene>
    <name evidence="2" type="ORF">RJT34_32747</name>
</gene>
<protein>
    <recommendedName>
        <fullName evidence="1">Defective in cullin neddylation protein</fullName>
    </recommendedName>
</protein>
<dbReference type="PANTHER" id="PTHR12281">
    <property type="entry name" value="RP42 RELATED"/>
    <property type="match status" value="1"/>
</dbReference>
<dbReference type="GO" id="GO:0000151">
    <property type="term" value="C:ubiquitin ligase complex"/>
    <property type="evidence" value="ECO:0007669"/>
    <property type="project" value="TreeGrafter"/>
</dbReference>
<accession>A0AAN9EXI2</accession>
<evidence type="ECO:0000313" key="2">
    <source>
        <dbReference type="EMBL" id="KAK7265131.1"/>
    </source>
</evidence>
<evidence type="ECO:0000313" key="3">
    <source>
        <dbReference type="Proteomes" id="UP001359559"/>
    </source>
</evidence>
<dbReference type="AlphaFoldDB" id="A0AAN9EXI2"/>
<dbReference type="GO" id="GO:0031624">
    <property type="term" value="F:ubiquitin conjugating enzyme binding"/>
    <property type="evidence" value="ECO:0007669"/>
    <property type="project" value="TreeGrafter"/>
</dbReference>
<evidence type="ECO:0000256" key="1">
    <source>
        <dbReference type="RuleBase" id="RU410713"/>
    </source>
</evidence>